<sequence length="738" mass="79126">MASRGGSSGFIEYFHNSTKRHGSNRENTSQQGMNAIRVQKEMKKEWARPGRVFNRNITRGGYSRSSLPGVTQEFRVVKDNRIKLKEVSETLPEASQNGDSSNECAFSNVRDKCSTKKLAAQHHLVTCNVNGHGAAHADNGIKIAAQAHDKEVKPSIVRKMEQYEGTQASLVGSHAVLGKGNQNTVDTAASGKNNFGGELCCSSSDPIHVPSPGSKSAGTFGAIKREVGVVGARQRPADSAAIYTSTSNGLVKVVSAPKVSPHLEWKPKSVSPSTAAPPGAPSPVDDGSKTEVSALSKKLSHANVSHEHVIIPEHIRIPDSERTHFIFGSFESEIYPKASLAAYYDAVAKEDLNDHSPSSVAALGFTSTDGTLNDRMDNVGSCSPLPQSEPAVSVSEHEQSLTECVDVRSPGVVGGTNETISSKVTHSQPRLQHQEAAQNFKAYEPDSGYGMSFITKVDGEAAQGIAYSSEAMVLHSVNGYQLPASTATQQPVPQMFSQQFQAPQYPNFLPYRHVFSPQFGSLMVVPNYSSNHAFPQLPHASSYLVMPNGASQLAANGMKYGSNHQYKQVFQGAPAGYGYGNHNGYPNGVIGGTGAIEDMNMSKYKDNCLYAPNPQVETADVWIQSQKESPNMPSAPFYNMVGQPVSPHAAYLPPQSGHTAFSPAPSHPGHLQYPGFVHALQPTSMTMVQNPQTMIHQPAAPPLAGNLGLDMSAMVPGNQVGAFQHNQLAHLGWTTQSF</sequence>
<dbReference type="EnsemblPlants" id="Zm00001eb019770_T001">
    <property type="protein sequence ID" value="Zm00001eb019770_P001"/>
    <property type="gene ID" value="Zm00001eb019770"/>
</dbReference>
<keyword evidence="5" id="KW-1267">Proteomics identification</keyword>
<reference evidence="3" key="3">
    <citation type="submission" date="2021-05" db="UniProtKB">
        <authorList>
            <consortium name="EnsemblPlants"/>
        </authorList>
    </citation>
    <scope>IDENTIFICATION</scope>
    <source>
        <strain evidence="3">cv. B73</strain>
    </source>
</reference>
<reference evidence="2 4" key="1">
    <citation type="submission" date="2015-12" db="EMBL/GenBank/DDBJ databases">
        <title>Update maize B73 reference genome by single molecule sequencing technologies.</title>
        <authorList>
            <consortium name="Maize Genome Sequencing Project"/>
            <person name="Ware D."/>
        </authorList>
    </citation>
    <scope>NUCLEOTIDE SEQUENCE [LARGE SCALE GENOMIC DNA]</scope>
    <source>
        <strain evidence="4">cv. B73</strain>
        <tissue evidence="2">Seedling</tissue>
    </source>
</reference>
<dbReference type="RefSeq" id="NP_001399072.1">
    <property type="nucleotide sequence ID" value="NM_001412143.1"/>
</dbReference>
<accession>A0A1D6K5H4</accession>
<evidence type="ECO:0000313" key="2">
    <source>
        <dbReference type="EMBL" id="ONL98834.1"/>
    </source>
</evidence>
<feature type="region of interest" description="Disordered" evidence="1">
    <location>
        <begin position="263"/>
        <end position="289"/>
    </location>
</feature>
<protein>
    <submittedName>
        <fullName evidence="2">GBF-interacting protein 1</fullName>
    </submittedName>
</protein>
<dbReference type="PANTHER" id="PTHR47070">
    <property type="entry name" value="HYDROXYPROLINE-RICH GLYCOPROTEIN-LIKE"/>
    <property type="match status" value="1"/>
</dbReference>
<dbReference type="OMA" id="PQMYQHM"/>
<dbReference type="ExpressionAtlas" id="A0A1D6K5H4">
    <property type="expression patterns" value="baseline and differential"/>
</dbReference>
<dbReference type="PANTHER" id="PTHR47070:SF3">
    <property type="entry name" value="GLYCOPROTEIN FAMILY PROTEIN, PUTATIVE, EXPRESSED-RELATED"/>
    <property type="match status" value="1"/>
</dbReference>
<dbReference type="Proteomes" id="UP000007305">
    <property type="component" value="Chromosome 1"/>
</dbReference>
<evidence type="ECO:0000313" key="3">
    <source>
        <dbReference type="EnsemblPlants" id="Zm00001eb019770_P001"/>
    </source>
</evidence>
<organism evidence="2">
    <name type="scientific">Zea mays</name>
    <name type="common">Maize</name>
    <dbReference type="NCBI Taxonomy" id="4577"/>
    <lineage>
        <taxon>Eukaryota</taxon>
        <taxon>Viridiplantae</taxon>
        <taxon>Streptophyta</taxon>
        <taxon>Embryophyta</taxon>
        <taxon>Tracheophyta</taxon>
        <taxon>Spermatophyta</taxon>
        <taxon>Magnoliopsida</taxon>
        <taxon>Liliopsida</taxon>
        <taxon>Poales</taxon>
        <taxon>Poaceae</taxon>
        <taxon>PACMAD clade</taxon>
        <taxon>Panicoideae</taxon>
        <taxon>Andropogonodae</taxon>
        <taxon>Andropogoneae</taxon>
        <taxon>Tripsacinae</taxon>
        <taxon>Zea</taxon>
    </lineage>
</organism>
<dbReference type="IntAct" id="A0A1D6K5H4">
    <property type="interactions" value="1"/>
</dbReference>
<evidence type="ECO:0000256" key="1">
    <source>
        <dbReference type="SAM" id="MobiDB-lite"/>
    </source>
</evidence>
<dbReference type="FunCoup" id="A0A1D6K5H4">
    <property type="interactions" value="4"/>
</dbReference>
<dbReference type="Gramene" id="Zm00001eb019770_T001">
    <property type="protein sequence ID" value="Zm00001eb019770_P001"/>
    <property type="gene ID" value="Zm00001eb019770"/>
</dbReference>
<dbReference type="AlphaFoldDB" id="A0A1D6K5H4"/>
<keyword evidence="4" id="KW-1185">Reference proteome</keyword>
<dbReference type="GeneID" id="100277755"/>
<reference evidence="3" key="2">
    <citation type="submission" date="2019-07" db="EMBL/GenBank/DDBJ databases">
        <authorList>
            <person name="Seetharam A."/>
            <person name="Woodhouse M."/>
            <person name="Cannon E."/>
        </authorList>
    </citation>
    <scope>NUCLEOTIDE SEQUENCE [LARGE SCALE GENOMIC DNA]</scope>
    <source>
        <strain evidence="3">cv. B73</strain>
    </source>
</reference>
<evidence type="ECO:0007829" key="5">
    <source>
        <dbReference type="PeptideAtlas" id="A0A1D6K5H4"/>
    </source>
</evidence>
<name>A0A1D6K5H4_MAIZE</name>
<gene>
    <name evidence="3" type="primary">LOC100277755</name>
    <name evidence="2" type="ORF">ZEAMMB73_Zm00001d029487</name>
</gene>
<proteinExistence type="evidence at protein level"/>
<dbReference type="EMBL" id="CM007647">
    <property type="protein sequence ID" value="ONL98834.1"/>
    <property type="molecule type" value="Genomic_DNA"/>
</dbReference>
<evidence type="ECO:0000313" key="4">
    <source>
        <dbReference type="Proteomes" id="UP000007305"/>
    </source>
</evidence>